<comment type="subcellular location">
    <subcellularLocation>
        <location evidence="1">Cell inner membrane</location>
        <topology evidence="1">Multi-pass membrane protein</topology>
    </subcellularLocation>
</comment>
<evidence type="ECO:0000256" key="5">
    <source>
        <dbReference type="ARBA" id="ARBA00022692"/>
    </source>
</evidence>
<accession>A0A1B7K485</accession>
<feature type="transmembrane region" description="Helical" evidence="8">
    <location>
        <begin position="98"/>
        <end position="124"/>
    </location>
</feature>
<organism evidence="9 10">
    <name type="scientific">Providencia heimbachae ATCC 35613</name>
    <dbReference type="NCBI Taxonomy" id="1354272"/>
    <lineage>
        <taxon>Bacteria</taxon>
        <taxon>Pseudomonadati</taxon>
        <taxon>Pseudomonadota</taxon>
        <taxon>Gammaproteobacteria</taxon>
        <taxon>Enterobacterales</taxon>
        <taxon>Morganellaceae</taxon>
        <taxon>Providencia</taxon>
    </lineage>
</organism>
<keyword evidence="10" id="KW-1185">Reference proteome</keyword>
<evidence type="ECO:0000256" key="1">
    <source>
        <dbReference type="ARBA" id="ARBA00004429"/>
    </source>
</evidence>
<evidence type="ECO:0000256" key="2">
    <source>
        <dbReference type="ARBA" id="ARBA00007555"/>
    </source>
</evidence>
<feature type="transmembrane region" description="Helical" evidence="8">
    <location>
        <begin position="343"/>
        <end position="362"/>
    </location>
</feature>
<dbReference type="EMBL" id="LXEW01000003">
    <property type="protein sequence ID" value="OAT54955.1"/>
    <property type="molecule type" value="Genomic_DNA"/>
</dbReference>
<feature type="transmembrane region" description="Helical" evidence="8">
    <location>
        <begin position="145"/>
        <end position="162"/>
    </location>
</feature>
<dbReference type="InterPro" id="IPR036280">
    <property type="entry name" value="Multihaem_cyt_sf"/>
</dbReference>
<dbReference type="InterPro" id="IPR051800">
    <property type="entry name" value="PqiA-PqiB_transport"/>
</dbReference>
<dbReference type="GO" id="GO:0005886">
    <property type="term" value="C:plasma membrane"/>
    <property type="evidence" value="ECO:0007669"/>
    <property type="project" value="UniProtKB-SubCell"/>
</dbReference>
<dbReference type="Pfam" id="PF04403">
    <property type="entry name" value="PqiA"/>
    <property type="match status" value="2"/>
</dbReference>
<feature type="transmembrane region" description="Helical" evidence="8">
    <location>
        <begin position="52"/>
        <end position="78"/>
    </location>
</feature>
<dbReference type="GO" id="GO:0009061">
    <property type="term" value="P:anaerobic respiration"/>
    <property type="evidence" value="ECO:0007669"/>
    <property type="project" value="UniProtKB-ARBA"/>
</dbReference>
<protein>
    <submittedName>
        <fullName evidence="9">Paraquat-inducible protein A</fullName>
    </submittedName>
</protein>
<dbReference type="AlphaFoldDB" id="A0A1B7K485"/>
<feature type="transmembrane region" description="Helical" evidence="8">
    <location>
        <begin position="249"/>
        <end position="274"/>
    </location>
</feature>
<keyword evidence="5 8" id="KW-0812">Transmembrane</keyword>
<dbReference type="InterPro" id="IPR005219">
    <property type="entry name" value="PqiA-like_proteobact"/>
</dbReference>
<comment type="similarity">
    <text evidence="2">Belongs to the PqiA family.</text>
</comment>
<proteinExistence type="inferred from homology"/>
<feature type="transmembrane region" description="Helical" evidence="8">
    <location>
        <begin position="294"/>
        <end position="322"/>
    </location>
</feature>
<evidence type="ECO:0000256" key="4">
    <source>
        <dbReference type="ARBA" id="ARBA00022519"/>
    </source>
</evidence>
<keyword evidence="4" id="KW-0997">Cell inner membrane</keyword>
<evidence type="ECO:0000256" key="6">
    <source>
        <dbReference type="ARBA" id="ARBA00022989"/>
    </source>
</evidence>
<dbReference type="PANTHER" id="PTHR30462:SF1">
    <property type="entry name" value="INTERMEMBRANE TRANSPORT PROTEIN YEBS"/>
    <property type="match status" value="1"/>
</dbReference>
<dbReference type="OrthoDB" id="9800207at2"/>
<keyword evidence="6 8" id="KW-1133">Transmembrane helix</keyword>
<keyword evidence="7 8" id="KW-0472">Membrane</keyword>
<dbReference type="SUPFAM" id="SSF48695">
    <property type="entry name" value="Multiheme cytochromes"/>
    <property type="match status" value="1"/>
</dbReference>
<comment type="caution">
    <text evidence="9">The sequence shown here is derived from an EMBL/GenBank/DDBJ whole genome shotgun (WGS) entry which is preliminary data.</text>
</comment>
<name>A0A1B7K485_9GAMM</name>
<evidence type="ECO:0000256" key="7">
    <source>
        <dbReference type="ARBA" id="ARBA00023136"/>
    </source>
</evidence>
<dbReference type="InterPro" id="IPR007498">
    <property type="entry name" value="PqiA-like"/>
</dbReference>
<evidence type="ECO:0000256" key="8">
    <source>
        <dbReference type="SAM" id="Phobius"/>
    </source>
</evidence>
<dbReference type="NCBIfam" id="TIGR00155">
    <property type="entry name" value="pqiA_fam"/>
    <property type="match status" value="1"/>
</dbReference>
<evidence type="ECO:0000256" key="3">
    <source>
        <dbReference type="ARBA" id="ARBA00022475"/>
    </source>
</evidence>
<reference evidence="9 10" key="1">
    <citation type="submission" date="2016-04" db="EMBL/GenBank/DDBJ databases">
        <title>ATOL: Assembling a taxonomically balanced genome-scale reconstruction of the evolutionary history of the Enterobacteriaceae.</title>
        <authorList>
            <person name="Plunkett G.III."/>
            <person name="Neeno-Eckwall E.C."/>
            <person name="Glasner J.D."/>
            <person name="Perna N.T."/>
        </authorList>
    </citation>
    <scope>NUCLEOTIDE SEQUENCE [LARGE SCALE GENOMIC DNA]</scope>
    <source>
        <strain evidence="9 10">ATCC 35613</strain>
    </source>
</reference>
<keyword evidence="3" id="KW-1003">Cell membrane</keyword>
<evidence type="ECO:0000313" key="10">
    <source>
        <dbReference type="Proteomes" id="UP000078224"/>
    </source>
</evidence>
<gene>
    <name evidence="9" type="ORF">M998_0104</name>
</gene>
<dbReference type="Proteomes" id="UP000078224">
    <property type="component" value="Unassembled WGS sequence"/>
</dbReference>
<evidence type="ECO:0000313" key="9">
    <source>
        <dbReference type="EMBL" id="OAT54955.1"/>
    </source>
</evidence>
<dbReference type="PANTHER" id="PTHR30462">
    <property type="entry name" value="INTERMEMBRANE TRANSPORT PROTEIN PQIB-RELATED"/>
    <property type="match status" value="1"/>
</dbReference>
<dbReference type="PATRIC" id="fig|1354272.4.peg.109"/>
<feature type="transmembrane region" description="Helical" evidence="8">
    <location>
        <begin position="374"/>
        <end position="392"/>
    </location>
</feature>
<sequence>MNHINHTDMILQRCSHCNQKILSPSFSARQVIVCPRCLSQLNDGRSWSLNRLLILSITLLLLAPIAFWQPLISIHLLGTQISANVLEGIRLINQQGDPFTASIVAFCAVAAPLLLPILIISLFIGRHLKVNLRPILLVLNHLKEWVMLDVYLIGLGIAAIKMQDYATVSIGHGLIAFITMAIISLLILIHINIDVLWRYFYRMDDKAEDPTALTCTACHYTAPPNAQEKCQRCHRPLQYREPLSLQKTWAALITAMILLIPANLLPISVFYLNGQRMEDTIYSGVVSLIDSGNWPIAVIVFIASILVPFIKIIIMILLLFSIQQQSKIDPVLRMKLLKFVSWIGRWSMLDLFVIALMMTLVNRDQLMSFTMGPAALYFGVAVILTILAVEWLDSRLIWDSYGKSKPTN</sequence>
<feature type="transmembrane region" description="Helical" evidence="8">
    <location>
        <begin position="174"/>
        <end position="197"/>
    </location>
</feature>
<dbReference type="RefSeq" id="WP_068444299.1">
    <property type="nucleotide sequence ID" value="NZ_LXEW01000003.1"/>
</dbReference>